<dbReference type="InterPro" id="IPR036691">
    <property type="entry name" value="Endo/exonu/phosph_ase_sf"/>
</dbReference>
<dbReference type="EMBL" id="HG937694">
    <property type="protein sequence ID" value="CDP38536.1"/>
    <property type="molecule type" value="Genomic_DNA"/>
</dbReference>
<dbReference type="PANTHER" id="PTHR12121:SF45">
    <property type="entry name" value="NOCTURNIN"/>
    <property type="match status" value="1"/>
</dbReference>
<dbReference type="Pfam" id="PF03372">
    <property type="entry name" value="Exo_endo_phos"/>
    <property type="match status" value="1"/>
</dbReference>
<evidence type="ECO:0000259" key="4">
    <source>
        <dbReference type="Pfam" id="PF03372"/>
    </source>
</evidence>
<evidence type="ECO:0000256" key="3">
    <source>
        <dbReference type="SAM" id="MobiDB-lite"/>
    </source>
</evidence>
<comment type="similarity">
    <text evidence="1">Belongs to the CCR4/nocturin family.</text>
</comment>
<evidence type="ECO:0000256" key="1">
    <source>
        <dbReference type="ARBA" id="ARBA00010774"/>
    </source>
</evidence>
<protein>
    <submittedName>
        <fullName evidence="5">ARAD1D36850p</fullName>
    </submittedName>
</protein>
<evidence type="ECO:0000313" key="5">
    <source>
        <dbReference type="EMBL" id="CDP38536.1"/>
    </source>
</evidence>
<dbReference type="SUPFAM" id="SSF56219">
    <property type="entry name" value="DNase I-like"/>
    <property type="match status" value="1"/>
</dbReference>
<keyword evidence="2" id="KW-0378">Hydrolase</keyword>
<organism evidence="5">
    <name type="scientific">Blastobotrys adeninivorans</name>
    <name type="common">Yeast</name>
    <name type="synonym">Arxula adeninivorans</name>
    <dbReference type="NCBI Taxonomy" id="409370"/>
    <lineage>
        <taxon>Eukaryota</taxon>
        <taxon>Fungi</taxon>
        <taxon>Dikarya</taxon>
        <taxon>Ascomycota</taxon>
        <taxon>Saccharomycotina</taxon>
        <taxon>Dipodascomycetes</taxon>
        <taxon>Dipodascales</taxon>
        <taxon>Trichomonascaceae</taxon>
        <taxon>Blastobotrys</taxon>
    </lineage>
</organism>
<dbReference type="GO" id="GO:0000175">
    <property type="term" value="F:3'-5'-RNA exonuclease activity"/>
    <property type="evidence" value="ECO:0007669"/>
    <property type="project" value="TreeGrafter"/>
</dbReference>
<dbReference type="InterPro" id="IPR005135">
    <property type="entry name" value="Endo/exonuclease/phosphatase"/>
</dbReference>
<dbReference type="GO" id="GO:0006139">
    <property type="term" value="P:nucleobase-containing compound metabolic process"/>
    <property type="evidence" value="ECO:0007669"/>
    <property type="project" value="UniProtKB-ARBA"/>
</dbReference>
<sequence>MSNTAKNDKRKKGPPVELTPEYIAEMRALREARKKAKKEAQGEKAPEPQQQERFNYSFIKRPVLDIPGATGYPNGHTFKIMTYNALAQSLIRRDLFPENGEALKWKYRGQVLKAEIGHYKPDVLCMQEVDANRVSSFWSPELEKLGMECQFTTFPGKAHGQIIAFNKKIFRPFAGSLFKYDEIESGKAPRQCPTRNTGMVLALEFADAPGKGVVIGTTHMFWHPVGSYERTRQLAVLIDCAGKFRQTIGHDDWQILLAGDYNSECFDTPYLCASGISSSEYIDSEALSILKTSAAQRFADANELDPKAFGDSDDVVSKETLSDEEAQSRVDGLLQFYGTLDYRTKSLYGETYKEVHPENVHPKSTIGEPFFSNWAHKWRGLLDYIFVLEKKNVDKQHKQPSEIVSGVKVLNVLRMPDPKEMGPEPSGQPREGQYPSDHLCMMCTVSIE</sequence>
<feature type="domain" description="Endonuclease/exonuclease/phosphatase" evidence="4">
    <location>
        <begin position="81"/>
        <end position="438"/>
    </location>
</feature>
<evidence type="ECO:0000256" key="2">
    <source>
        <dbReference type="ARBA" id="ARBA00022801"/>
    </source>
</evidence>
<accession>A0A060TH88</accession>
<reference evidence="5" key="2">
    <citation type="submission" date="2014-06" db="EMBL/GenBank/DDBJ databases">
        <title>The complete genome of Blastobotrys (Arxula) adeninivorans LS3 - a yeast of biotechnological interest.</title>
        <authorList>
            <person name="Kunze G."/>
            <person name="Gaillardin C."/>
            <person name="Czernicka M."/>
            <person name="Durrens P."/>
            <person name="Martin T."/>
            <person name="Boer E."/>
            <person name="Gabaldon T."/>
            <person name="Cruz J."/>
            <person name="Talla E."/>
            <person name="Marck C."/>
            <person name="Goffeau A."/>
            <person name="Barbe V."/>
            <person name="Baret P."/>
            <person name="Baronian K."/>
            <person name="Beier S."/>
            <person name="Bleykasten C."/>
            <person name="Bode R."/>
            <person name="Casaregola S."/>
            <person name="Despons L."/>
            <person name="Fairhead C."/>
            <person name="Giersberg M."/>
            <person name="Gierski P."/>
            <person name="Hahnel U."/>
            <person name="Hartmann A."/>
            <person name="Jankowska D."/>
            <person name="Jubin C."/>
            <person name="Jung P."/>
            <person name="Lafontaine I."/>
            <person name="Leh-Louis V."/>
            <person name="Lemaire M."/>
            <person name="Marcet-Houben M."/>
            <person name="Mascher M."/>
            <person name="Morel G."/>
            <person name="Richard G.-F."/>
            <person name="Riechen J."/>
            <person name="Sacerdot C."/>
            <person name="Sarkar A."/>
            <person name="Savel G."/>
            <person name="Schacherer J."/>
            <person name="Sherman D."/>
            <person name="Straub M.-L."/>
            <person name="Stein N."/>
            <person name="Thierry A."/>
            <person name="Trautwein-Schult A."/>
            <person name="Westhof E."/>
            <person name="Worch S."/>
            <person name="Dujon B."/>
            <person name="Souciet J.-L."/>
            <person name="Wincker P."/>
            <person name="Scholz U."/>
            <person name="Neuveglise N."/>
        </authorList>
    </citation>
    <scope>NUCLEOTIDE SEQUENCE</scope>
    <source>
        <strain evidence="5">LS3</strain>
    </source>
</reference>
<dbReference type="InterPro" id="IPR050410">
    <property type="entry name" value="CCR4/nocturin_mRNA_transcr"/>
</dbReference>
<dbReference type="PhylomeDB" id="A0A060TH88"/>
<feature type="region of interest" description="Disordered" evidence="3">
    <location>
        <begin position="416"/>
        <end position="435"/>
    </location>
</feature>
<name>A0A060TH88_BLAAD</name>
<dbReference type="PANTHER" id="PTHR12121">
    <property type="entry name" value="CARBON CATABOLITE REPRESSOR PROTEIN 4"/>
    <property type="match status" value="1"/>
</dbReference>
<dbReference type="AlphaFoldDB" id="A0A060TH88"/>
<reference evidence="5" key="1">
    <citation type="submission" date="2014-02" db="EMBL/GenBank/DDBJ databases">
        <authorList>
            <person name="Genoscope - CEA"/>
        </authorList>
    </citation>
    <scope>NUCLEOTIDE SEQUENCE</scope>
    <source>
        <strain evidence="5">LS3</strain>
    </source>
</reference>
<dbReference type="Gene3D" id="3.60.10.10">
    <property type="entry name" value="Endonuclease/exonuclease/phosphatase"/>
    <property type="match status" value="1"/>
</dbReference>
<gene>
    <name evidence="5" type="ORF">GNLVRS02_ARAD1D36850g</name>
</gene>
<proteinExistence type="inferred from homology"/>
<feature type="region of interest" description="Disordered" evidence="3">
    <location>
        <begin position="1"/>
        <end position="51"/>
    </location>
</feature>